<organism evidence="1 2">
    <name type="scientific">Phanerochaete sordida</name>
    <dbReference type="NCBI Taxonomy" id="48140"/>
    <lineage>
        <taxon>Eukaryota</taxon>
        <taxon>Fungi</taxon>
        <taxon>Dikarya</taxon>
        <taxon>Basidiomycota</taxon>
        <taxon>Agaricomycotina</taxon>
        <taxon>Agaricomycetes</taxon>
        <taxon>Polyporales</taxon>
        <taxon>Phanerochaetaceae</taxon>
        <taxon>Phanerochaete</taxon>
    </lineage>
</organism>
<reference evidence="1 2" key="1">
    <citation type="submission" date="2021-08" db="EMBL/GenBank/DDBJ databases">
        <title>Draft Genome Sequence of Phanerochaete sordida strain YK-624.</title>
        <authorList>
            <person name="Mori T."/>
            <person name="Dohra H."/>
            <person name="Suzuki T."/>
            <person name="Kawagishi H."/>
            <person name="Hirai H."/>
        </authorList>
    </citation>
    <scope>NUCLEOTIDE SEQUENCE [LARGE SCALE GENOMIC DNA]</scope>
    <source>
        <strain evidence="1 2">YK-624</strain>
    </source>
</reference>
<dbReference type="Proteomes" id="UP000703269">
    <property type="component" value="Unassembled WGS sequence"/>
</dbReference>
<gene>
    <name evidence="1" type="ORF">PsYK624_155900</name>
</gene>
<comment type="caution">
    <text evidence="1">The sequence shown here is derived from an EMBL/GenBank/DDBJ whole genome shotgun (WGS) entry which is preliminary data.</text>
</comment>
<sequence length="67" mass="7193">MTAQGPRRAHNAQVAPRIHIDYSTVGSFGPAAWASTFQTRSDLHIVAKSGSRLGVILPVLLTRPKQG</sequence>
<keyword evidence="2" id="KW-1185">Reference proteome</keyword>
<protein>
    <submittedName>
        <fullName evidence="1">Uncharacterized protein</fullName>
    </submittedName>
</protein>
<evidence type="ECO:0000313" key="2">
    <source>
        <dbReference type="Proteomes" id="UP000703269"/>
    </source>
</evidence>
<name>A0A9P3GQJ8_9APHY</name>
<dbReference type="AlphaFoldDB" id="A0A9P3GQJ8"/>
<evidence type="ECO:0000313" key="1">
    <source>
        <dbReference type="EMBL" id="GJE99336.1"/>
    </source>
</evidence>
<accession>A0A9P3GQJ8</accession>
<proteinExistence type="predicted"/>
<dbReference type="EMBL" id="BPQB01000106">
    <property type="protein sequence ID" value="GJE99336.1"/>
    <property type="molecule type" value="Genomic_DNA"/>
</dbReference>